<evidence type="ECO:0000313" key="2">
    <source>
        <dbReference type="Proteomes" id="UP000707731"/>
    </source>
</evidence>
<sequence>MIEIAPLPTIEKPLRGFHPPDTLDIVTKRSVDSVLLVSCPPSAASPRRALVVRVDPRDSHSAPPLSDIRIHCMS</sequence>
<gene>
    <name evidence="1" type="ORF">IU449_17715</name>
</gene>
<accession>A0ABS0DDZ7</accession>
<keyword evidence="2" id="KW-1185">Reference proteome</keyword>
<dbReference type="EMBL" id="JADLQN010000002">
    <property type="protein sequence ID" value="MBF6356360.1"/>
    <property type="molecule type" value="Genomic_DNA"/>
</dbReference>
<comment type="caution">
    <text evidence="1">The sequence shown here is derived from an EMBL/GenBank/DDBJ whole genome shotgun (WGS) entry which is preliminary data.</text>
</comment>
<reference evidence="1 2" key="1">
    <citation type="submission" date="2020-10" db="EMBL/GenBank/DDBJ databases">
        <title>Identification of Nocardia species via Next-generation sequencing and recognition of intraspecies genetic diversity.</title>
        <authorList>
            <person name="Li P."/>
            <person name="Li P."/>
            <person name="Lu B."/>
        </authorList>
    </citation>
    <scope>NUCLEOTIDE SEQUENCE [LARGE SCALE GENOMIC DNA]</scope>
    <source>
        <strain evidence="1 2">BJ06-0143</strain>
    </source>
</reference>
<dbReference type="RefSeq" id="WP_195003144.1">
    <property type="nucleotide sequence ID" value="NZ_JADLQN010000002.1"/>
</dbReference>
<dbReference type="Proteomes" id="UP000707731">
    <property type="component" value="Unassembled WGS sequence"/>
</dbReference>
<name>A0ABS0DDZ7_9NOCA</name>
<organism evidence="1 2">
    <name type="scientific">Nocardia higoensis</name>
    <dbReference type="NCBI Taxonomy" id="228599"/>
    <lineage>
        <taxon>Bacteria</taxon>
        <taxon>Bacillati</taxon>
        <taxon>Actinomycetota</taxon>
        <taxon>Actinomycetes</taxon>
        <taxon>Mycobacteriales</taxon>
        <taxon>Nocardiaceae</taxon>
        <taxon>Nocardia</taxon>
    </lineage>
</organism>
<evidence type="ECO:0000313" key="1">
    <source>
        <dbReference type="EMBL" id="MBF6356360.1"/>
    </source>
</evidence>
<protein>
    <submittedName>
        <fullName evidence="1">Uncharacterized protein</fullName>
    </submittedName>
</protein>
<proteinExistence type="predicted"/>